<keyword evidence="3" id="KW-0804">Transcription</keyword>
<dbReference type="OrthoDB" id="7618373at2"/>
<dbReference type="SUPFAM" id="SSF48008">
    <property type="entry name" value="GntR ligand-binding domain-like"/>
    <property type="match status" value="1"/>
</dbReference>
<dbReference type="Pfam" id="PF00392">
    <property type="entry name" value="GntR"/>
    <property type="match status" value="1"/>
</dbReference>
<gene>
    <name evidence="6" type="ORF">EOD42_18455</name>
</gene>
<protein>
    <submittedName>
        <fullName evidence="6">FCD domain-containing protein</fullName>
    </submittedName>
</protein>
<dbReference type="InterPro" id="IPR000524">
    <property type="entry name" value="Tscrpt_reg_HTH_GntR"/>
</dbReference>
<sequence length="391" mass="41510">MKPSATKAQPAARSRARISSAARQGGGHGPMVGPAAGPRQARAIDAVASPRFDMRMSSTPKARLAWIAAYEQGQDAAAVCARFGISPATLRKWWNRYREGGAGALADRDRAPRTSPTRKAGAAEAEAIRGLRARGLSLSGIRAALLAEHATELSIPTIRRVLARELPAPVAPRPRPTQPRAGIVSAGTLEEELSAAIAEAIGRGRYRPGDKLTEEGLARDFGAGRTRVREALRSLAHLGLVTLERHRGASVAFPSEADLARAYEARRTIEAGVLEQVARRCDHAGIATLRAHIARQEDALATGNRLRFVQLLTDFHLVLGGLAGNPFLLGFLERLVAVTSLSFLIKGQMGDPHCAVADHAGIVEALAEGRLAEARALMDAHLGGGRVCEPV</sequence>
<evidence type="ECO:0000256" key="2">
    <source>
        <dbReference type="ARBA" id="ARBA00023125"/>
    </source>
</evidence>
<dbReference type="InterPro" id="IPR055247">
    <property type="entry name" value="InsJ-like_HTH"/>
</dbReference>
<dbReference type="InterPro" id="IPR011711">
    <property type="entry name" value="GntR_C"/>
</dbReference>
<evidence type="ECO:0000313" key="7">
    <source>
        <dbReference type="Proteomes" id="UP000282957"/>
    </source>
</evidence>
<dbReference type="InterPro" id="IPR036390">
    <property type="entry name" value="WH_DNA-bd_sf"/>
</dbReference>
<dbReference type="GO" id="GO:0003677">
    <property type="term" value="F:DNA binding"/>
    <property type="evidence" value="ECO:0007669"/>
    <property type="project" value="UniProtKB-KW"/>
</dbReference>
<feature type="compositionally biased region" description="Low complexity" evidence="4">
    <location>
        <begin position="11"/>
        <end position="23"/>
    </location>
</feature>
<dbReference type="Pfam" id="PF13518">
    <property type="entry name" value="HTH_28"/>
    <property type="match status" value="1"/>
</dbReference>
<dbReference type="SMART" id="SM00895">
    <property type="entry name" value="FCD"/>
    <property type="match status" value="1"/>
</dbReference>
<comment type="caution">
    <text evidence="6">The sequence shown here is derived from an EMBL/GenBank/DDBJ whole genome shotgun (WGS) entry which is preliminary data.</text>
</comment>
<dbReference type="SUPFAM" id="SSF46785">
    <property type="entry name" value="Winged helix' DNA-binding domain"/>
    <property type="match status" value="1"/>
</dbReference>
<dbReference type="GO" id="GO:0003700">
    <property type="term" value="F:DNA-binding transcription factor activity"/>
    <property type="evidence" value="ECO:0007669"/>
    <property type="project" value="InterPro"/>
</dbReference>
<dbReference type="InterPro" id="IPR008920">
    <property type="entry name" value="TF_FadR/GntR_C"/>
</dbReference>
<dbReference type="InterPro" id="IPR009057">
    <property type="entry name" value="Homeodomain-like_sf"/>
</dbReference>
<evidence type="ECO:0000256" key="1">
    <source>
        <dbReference type="ARBA" id="ARBA00023015"/>
    </source>
</evidence>
<dbReference type="SUPFAM" id="SSF46689">
    <property type="entry name" value="Homeodomain-like"/>
    <property type="match status" value="1"/>
</dbReference>
<keyword evidence="7" id="KW-1185">Reference proteome</keyword>
<dbReference type="EMBL" id="SACL01000007">
    <property type="protein sequence ID" value="RVT92198.1"/>
    <property type="molecule type" value="Genomic_DNA"/>
</dbReference>
<dbReference type="PROSITE" id="PS50949">
    <property type="entry name" value="HTH_GNTR"/>
    <property type="match status" value="1"/>
</dbReference>
<dbReference type="InterPro" id="IPR036388">
    <property type="entry name" value="WH-like_DNA-bd_sf"/>
</dbReference>
<dbReference type="PANTHER" id="PTHR43537">
    <property type="entry name" value="TRANSCRIPTIONAL REGULATOR, GNTR FAMILY"/>
    <property type="match status" value="1"/>
</dbReference>
<dbReference type="Pfam" id="PF07729">
    <property type="entry name" value="FCD"/>
    <property type="match status" value="1"/>
</dbReference>
<dbReference type="Gene3D" id="1.10.10.10">
    <property type="entry name" value="Winged helix-like DNA-binding domain superfamily/Winged helix DNA-binding domain"/>
    <property type="match status" value="2"/>
</dbReference>
<evidence type="ECO:0000259" key="5">
    <source>
        <dbReference type="PROSITE" id="PS50949"/>
    </source>
</evidence>
<dbReference type="PANTHER" id="PTHR43537:SF53">
    <property type="entry name" value="HTH-TYPE TRANSCRIPTIONAL REPRESSOR NANR"/>
    <property type="match status" value="1"/>
</dbReference>
<keyword evidence="1" id="KW-0805">Transcription regulation</keyword>
<keyword evidence="2" id="KW-0238">DNA-binding</keyword>
<accession>A0A437M3D0</accession>
<feature type="domain" description="HTH gntR-type" evidence="5">
    <location>
        <begin position="187"/>
        <end position="254"/>
    </location>
</feature>
<name>A0A437M3D0_9PROT</name>
<dbReference type="Gene3D" id="1.20.120.530">
    <property type="entry name" value="GntR ligand-binding domain-like"/>
    <property type="match status" value="1"/>
</dbReference>
<dbReference type="Proteomes" id="UP000282957">
    <property type="component" value="Unassembled WGS sequence"/>
</dbReference>
<evidence type="ECO:0000256" key="3">
    <source>
        <dbReference type="ARBA" id="ARBA00023163"/>
    </source>
</evidence>
<organism evidence="6 7">
    <name type="scientific">Rhodovarius crocodyli</name>
    <dbReference type="NCBI Taxonomy" id="1979269"/>
    <lineage>
        <taxon>Bacteria</taxon>
        <taxon>Pseudomonadati</taxon>
        <taxon>Pseudomonadota</taxon>
        <taxon>Alphaproteobacteria</taxon>
        <taxon>Acetobacterales</taxon>
        <taxon>Roseomonadaceae</taxon>
        <taxon>Rhodovarius</taxon>
    </lineage>
</organism>
<proteinExistence type="predicted"/>
<feature type="region of interest" description="Disordered" evidence="4">
    <location>
        <begin position="1"/>
        <end position="38"/>
    </location>
</feature>
<dbReference type="CDD" id="cd07377">
    <property type="entry name" value="WHTH_GntR"/>
    <property type="match status" value="1"/>
</dbReference>
<dbReference type="AlphaFoldDB" id="A0A437M3D0"/>
<dbReference type="SMART" id="SM00345">
    <property type="entry name" value="HTH_GNTR"/>
    <property type="match status" value="1"/>
</dbReference>
<evidence type="ECO:0000256" key="4">
    <source>
        <dbReference type="SAM" id="MobiDB-lite"/>
    </source>
</evidence>
<evidence type="ECO:0000313" key="6">
    <source>
        <dbReference type="EMBL" id="RVT92198.1"/>
    </source>
</evidence>
<reference evidence="6 7" key="1">
    <citation type="submission" date="2019-01" db="EMBL/GenBank/DDBJ databases">
        <authorList>
            <person name="Chen W.-M."/>
        </authorList>
    </citation>
    <scope>NUCLEOTIDE SEQUENCE [LARGE SCALE GENOMIC DNA]</scope>
    <source>
        <strain evidence="6 7">CCP-6</strain>
    </source>
</reference>